<accession>A0A544UTF5</accession>
<name>A0A544UTF5_LYSSH</name>
<dbReference type="Proteomes" id="UP000317944">
    <property type="component" value="Unassembled WGS sequence"/>
</dbReference>
<comment type="caution">
    <text evidence="1">The sequence shown here is derived from an EMBL/GenBank/DDBJ whole genome shotgun (WGS) entry which is preliminary data.</text>
</comment>
<gene>
    <name evidence="1" type="ORF">C7Y47_05380</name>
</gene>
<sequence>MFIDEKDCMLLRVQGYYFLLDLPINVVIEKAIPSYLKAFTFYIDMHPELESDSKFNDLFNWYIGLA</sequence>
<organism evidence="1 2">
    <name type="scientific">Lysinibacillus sphaericus</name>
    <name type="common">Bacillus sphaericus</name>
    <dbReference type="NCBI Taxonomy" id="1421"/>
    <lineage>
        <taxon>Bacteria</taxon>
        <taxon>Bacillati</taxon>
        <taxon>Bacillota</taxon>
        <taxon>Bacilli</taxon>
        <taxon>Bacillales</taxon>
        <taxon>Bacillaceae</taxon>
        <taxon>Lysinibacillus</taxon>
    </lineage>
</organism>
<reference evidence="1 2" key="1">
    <citation type="submission" date="2018-03" db="EMBL/GenBank/DDBJ databases">
        <title>Aerobic endospore-forming bacteria genome sequencing and assembly.</title>
        <authorList>
            <person name="Cavalcante D.A."/>
            <person name="Driks A."/>
            <person name="Putonti C."/>
            <person name="De-Souza M.T."/>
        </authorList>
    </citation>
    <scope>NUCLEOTIDE SEQUENCE [LARGE SCALE GENOMIC DNA]</scope>
    <source>
        <strain evidence="1 2">SDF0037</strain>
    </source>
</reference>
<dbReference type="AlphaFoldDB" id="A0A544UTF5"/>
<dbReference type="EMBL" id="SADV01000003">
    <property type="protein sequence ID" value="TQR37120.1"/>
    <property type="molecule type" value="Genomic_DNA"/>
</dbReference>
<proteinExistence type="predicted"/>
<dbReference type="RefSeq" id="WP_142507812.1">
    <property type="nucleotide sequence ID" value="NZ_SADV01000003.1"/>
</dbReference>
<evidence type="ECO:0000313" key="2">
    <source>
        <dbReference type="Proteomes" id="UP000317944"/>
    </source>
</evidence>
<evidence type="ECO:0000313" key="1">
    <source>
        <dbReference type="EMBL" id="TQR37120.1"/>
    </source>
</evidence>
<protein>
    <submittedName>
        <fullName evidence="1">Uncharacterized protein</fullName>
    </submittedName>
</protein>